<reference evidence="1" key="1">
    <citation type="submission" date="2021-05" db="EMBL/GenBank/DDBJ databases">
        <authorList>
            <person name="Alioto T."/>
            <person name="Alioto T."/>
            <person name="Gomez Garrido J."/>
        </authorList>
    </citation>
    <scope>NUCLEOTIDE SEQUENCE</scope>
</reference>
<sequence length="173" mass="20250">MKNVRNEIYAKKTHKISHLMHYYPFTFCNDHEKIPESNPPKVSVLEGSIVSFNFGTKIHFIRQILTTFGQLEFSCPGRQNYDNNCTYSYFYGHSVEIIEFLAIHFDQITKQAYTRFLGSDQTKSQYYIGLKSLLRYKYHTLPLTPYEVLDVRGSEELNSDQVLSGLRCQIQRA</sequence>
<dbReference type="AlphaFoldDB" id="A0A8D9EKP5"/>
<accession>A0A8D9EKP5</accession>
<dbReference type="EMBL" id="HBUF01546536">
    <property type="protein sequence ID" value="CAG6757196.1"/>
    <property type="molecule type" value="Transcribed_RNA"/>
</dbReference>
<name>A0A8D9EKP5_9HEMI</name>
<evidence type="ECO:0000313" key="1">
    <source>
        <dbReference type="EMBL" id="CAG6757196.1"/>
    </source>
</evidence>
<protein>
    <submittedName>
        <fullName evidence="1">Uncharacterized protein</fullName>
    </submittedName>
</protein>
<organism evidence="1">
    <name type="scientific">Cacopsylla melanoneura</name>
    <dbReference type="NCBI Taxonomy" id="428564"/>
    <lineage>
        <taxon>Eukaryota</taxon>
        <taxon>Metazoa</taxon>
        <taxon>Ecdysozoa</taxon>
        <taxon>Arthropoda</taxon>
        <taxon>Hexapoda</taxon>
        <taxon>Insecta</taxon>
        <taxon>Pterygota</taxon>
        <taxon>Neoptera</taxon>
        <taxon>Paraneoptera</taxon>
        <taxon>Hemiptera</taxon>
        <taxon>Sternorrhyncha</taxon>
        <taxon>Psylloidea</taxon>
        <taxon>Psyllidae</taxon>
        <taxon>Psyllinae</taxon>
        <taxon>Cacopsylla</taxon>
    </lineage>
</organism>
<proteinExistence type="predicted"/>